<keyword evidence="3" id="KW-1185">Reference proteome</keyword>
<dbReference type="AlphaFoldDB" id="A0A5B7CE33"/>
<protein>
    <submittedName>
        <fullName evidence="2">Uncharacterized protein</fullName>
    </submittedName>
</protein>
<dbReference type="EMBL" id="VSRR010000001">
    <property type="protein sequence ID" value="MPC07480.1"/>
    <property type="molecule type" value="Genomic_DNA"/>
</dbReference>
<feature type="region of interest" description="Disordered" evidence="1">
    <location>
        <begin position="18"/>
        <end position="41"/>
    </location>
</feature>
<comment type="caution">
    <text evidence="2">The sequence shown here is derived from an EMBL/GenBank/DDBJ whole genome shotgun (WGS) entry which is preliminary data.</text>
</comment>
<reference evidence="2 3" key="1">
    <citation type="submission" date="2019-05" db="EMBL/GenBank/DDBJ databases">
        <title>Another draft genome of Portunus trituberculatus and its Hox gene families provides insights of decapod evolution.</title>
        <authorList>
            <person name="Jeong J.-H."/>
            <person name="Song I."/>
            <person name="Kim S."/>
            <person name="Choi T."/>
            <person name="Kim D."/>
            <person name="Ryu S."/>
            <person name="Kim W."/>
        </authorList>
    </citation>
    <scope>NUCLEOTIDE SEQUENCE [LARGE SCALE GENOMIC DNA]</scope>
    <source>
        <tissue evidence="2">Muscle</tissue>
    </source>
</reference>
<organism evidence="2 3">
    <name type="scientific">Portunus trituberculatus</name>
    <name type="common">Swimming crab</name>
    <name type="synonym">Neptunus trituberculatus</name>
    <dbReference type="NCBI Taxonomy" id="210409"/>
    <lineage>
        <taxon>Eukaryota</taxon>
        <taxon>Metazoa</taxon>
        <taxon>Ecdysozoa</taxon>
        <taxon>Arthropoda</taxon>
        <taxon>Crustacea</taxon>
        <taxon>Multicrustacea</taxon>
        <taxon>Malacostraca</taxon>
        <taxon>Eumalacostraca</taxon>
        <taxon>Eucarida</taxon>
        <taxon>Decapoda</taxon>
        <taxon>Pleocyemata</taxon>
        <taxon>Brachyura</taxon>
        <taxon>Eubrachyura</taxon>
        <taxon>Portunoidea</taxon>
        <taxon>Portunidae</taxon>
        <taxon>Portuninae</taxon>
        <taxon>Portunus</taxon>
    </lineage>
</organism>
<accession>A0A5B7CE33</accession>
<sequence>MFQLSFFLNIESRRRTRTASQTSQLSMLRKATKTKNPWPLPTRHFIAPDIASRNAKVQQIYQRKHARRNGVIKRSLYLHENYNERAGTL</sequence>
<evidence type="ECO:0000313" key="2">
    <source>
        <dbReference type="EMBL" id="MPC07480.1"/>
    </source>
</evidence>
<evidence type="ECO:0000313" key="3">
    <source>
        <dbReference type="Proteomes" id="UP000324222"/>
    </source>
</evidence>
<gene>
    <name evidence="2" type="ORF">E2C01_000042</name>
</gene>
<dbReference type="Proteomes" id="UP000324222">
    <property type="component" value="Unassembled WGS sequence"/>
</dbReference>
<name>A0A5B7CE33_PORTR</name>
<evidence type="ECO:0000256" key="1">
    <source>
        <dbReference type="SAM" id="MobiDB-lite"/>
    </source>
</evidence>
<proteinExistence type="predicted"/>